<reference evidence="1 2" key="1">
    <citation type="submission" date="2024-01" db="EMBL/GenBank/DDBJ databases">
        <title>The complete chloroplast genome sequence of Lithospermum erythrorhizon: insights into the phylogenetic relationship among Boraginaceae species and the maternal lineages of purple gromwells.</title>
        <authorList>
            <person name="Okada T."/>
            <person name="Watanabe K."/>
        </authorList>
    </citation>
    <scope>NUCLEOTIDE SEQUENCE [LARGE SCALE GENOMIC DNA]</scope>
</reference>
<proteinExistence type="predicted"/>
<dbReference type="AlphaFoldDB" id="A0AAV3S3A1"/>
<gene>
    <name evidence="1" type="ORF">LIER_34500</name>
</gene>
<dbReference type="Proteomes" id="UP001454036">
    <property type="component" value="Unassembled WGS sequence"/>
</dbReference>
<dbReference type="PANTHER" id="PTHR33710">
    <property type="entry name" value="BNAC02G09200D PROTEIN"/>
    <property type="match status" value="1"/>
</dbReference>
<accession>A0AAV3S3A1</accession>
<evidence type="ECO:0000313" key="2">
    <source>
        <dbReference type="Proteomes" id="UP001454036"/>
    </source>
</evidence>
<dbReference type="Gene3D" id="3.60.10.10">
    <property type="entry name" value="Endonuclease/exonuclease/phosphatase"/>
    <property type="match status" value="1"/>
</dbReference>
<sequence length="347" mass="39510">MEVILAVNASIDEGRGLVEAFNTPTQQEIKPISNTNKPIKLGESFKEAVTTKNGAFVLNRTLTHDSQRLFCHSKERAPTDFLEAIKFFDFQNTSKVKNVTTSSDEVAKGTRGKCFKGGKSKKRKHLYHRGDHYPNKKAFFPNDGLKEVDNLDQTVEVAKQPSRSTCGTYGGLALLWPRSLKVDVKSYSTHHIEAIIQDGNSCPWRFVGFYGHYEMAKRKISWNIMRMVNGLTNIPTLFMGDFNEVLNQTKNVSYRRLRPNWQMENFRQVVEDCGLFDLGYSGFPFTWCNNYISSHSTRARLDRALASKDWKGYYPDSKVLYLSTNTTDHSPIFLILGPQIQLKPAGQ</sequence>
<evidence type="ECO:0000313" key="1">
    <source>
        <dbReference type="EMBL" id="GAA0187212.1"/>
    </source>
</evidence>
<comment type="caution">
    <text evidence="1">The sequence shown here is derived from an EMBL/GenBank/DDBJ whole genome shotgun (WGS) entry which is preliminary data.</text>
</comment>
<organism evidence="1 2">
    <name type="scientific">Lithospermum erythrorhizon</name>
    <name type="common">Purple gromwell</name>
    <name type="synonym">Lithospermum officinale var. erythrorhizon</name>
    <dbReference type="NCBI Taxonomy" id="34254"/>
    <lineage>
        <taxon>Eukaryota</taxon>
        <taxon>Viridiplantae</taxon>
        <taxon>Streptophyta</taxon>
        <taxon>Embryophyta</taxon>
        <taxon>Tracheophyta</taxon>
        <taxon>Spermatophyta</taxon>
        <taxon>Magnoliopsida</taxon>
        <taxon>eudicotyledons</taxon>
        <taxon>Gunneridae</taxon>
        <taxon>Pentapetalae</taxon>
        <taxon>asterids</taxon>
        <taxon>lamiids</taxon>
        <taxon>Boraginales</taxon>
        <taxon>Boraginaceae</taxon>
        <taxon>Boraginoideae</taxon>
        <taxon>Lithospermeae</taxon>
        <taxon>Lithospermum</taxon>
    </lineage>
</organism>
<protein>
    <recommendedName>
        <fullName evidence="3">Endonuclease/exonuclease/phosphatase domain-containing protein</fullName>
    </recommendedName>
</protein>
<dbReference type="SUPFAM" id="SSF56219">
    <property type="entry name" value="DNase I-like"/>
    <property type="match status" value="1"/>
</dbReference>
<dbReference type="EMBL" id="BAABME010014483">
    <property type="protein sequence ID" value="GAA0187212.1"/>
    <property type="molecule type" value="Genomic_DNA"/>
</dbReference>
<dbReference type="InterPro" id="IPR036691">
    <property type="entry name" value="Endo/exonu/phosph_ase_sf"/>
</dbReference>
<name>A0AAV3S3A1_LITER</name>
<evidence type="ECO:0008006" key="3">
    <source>
        <dbReference type="Google" id="ProtNLM"/>
    </source>
</evidence>
<dbReference type="PANTHER" id="PTHR33710:SF62">
    <property type="entry name" value="DUF4283 DOMAIN PROTEIN"/>
    <property type="match status" value="1"/>
</dbReference>
<keyword evidence="2" id="KW-1185">Reference proteome</keyword>